<feature type="repeat" description="WD" evidence="3">
    <location>
        <begin position="670"/>
        <end position="711"/>
    </location>
</feature>
<feature type="repeat" description="WD" evidence="3">
    <location>
        <begin position="712"/>
        <end position="753"/>
    </location>
</feature>
<dbReference type="PROSITE" id="PS50082">
    <property type="entry name" value="WD_REPEATS_2"/>
    <property type="match status" value="13"/>
</dbReference>
<dbReference type="SUPFAM" id="SSF52540">
    <property type="entry name" value="P-loop containing nucleoside triphosphate hydrolases"/>
    <property type="match status" value="1"/>
</dbReference>
<dbReference type="STRING" id="251221.gene:10760392"/>
<dbReference type="PRINTS" id="PR00320">
    <property type="entry name" value="GPROTEINBRPT"/>
</dbReference>
<evidence type="ECO:0000256" key="1">
    <source>
        <dbReference type="ARBA" id="ARBA00022574"/>
    </source>
</evidence>
<keyword evidence="1 3" id="KW-0853">WD repeat</keyword>
<dbReference type="Pfam" id="PF00931">
    <property type="entry name" value="NB-ARC"/>
    <property type="match status" value="1"/>
</dbReference>
<feature type="repeat" description="WD" evidence="3">
    <location>
        <begin position="628"/>
        <end position="669"/>
    </location>
</feature>
<proteinExistence type="predicted"/>
<feature type="repeat" description="WD" evidence="3">
    <location>
        <begin position="754"/>
        <end position="795"/>
    </location>
</feature>
<name>Q7NCT8_GLOVI</name>
<dbReference type="PROSITE" id="PS00678">
    <property type="entry name" value="WD_REPEATS_1"/>
    <property type="match status" value="8"/>
</dbReference>
<evidence type="ECO:0000313" key="6">
    <source>
        <dbReference type="Proteomes" id="UP000000557"/>
    </source>
</evidence>
<dbReference type="Gene3D" id="2.130.10.10">
    <property type="entry name" value="YVTN repeat-like/Quinoprotein amine dehydrogenase"/>
    <property type="match status" value="5"/>
</dbReference>
<dbReference type="HOGENOM" id="CLU_005071_2_0_3"/>
<sequence length="1081" mass="116675">MHFEDALEVADAAVFYGRTDELATLERWLAREHCRLIAVVGIGGVGKTALSIRLARRVQPHFERVLWRSLRNAPPLSDLLAELIELIAGSPQTSLPVTVEGRTTQLLAQLRRCRCLLMLDNGESLLGGGERPGSYLQGYEGYGELFRRVGESVHRSCLLITSREKPDEVAVLEGEMLPVRSMRLGGLQQGEGERILEVWGLRGTDGQRRQLVERYRGNPLALKIMGATIQELFSGDIGAFVAQDAVVFDGLRSLLDQQFDRLTAFEKQVMYWLAIDREGTEVAQLQADIVPSVTAPRLLQTLESLLKRSLIERSSAGFTQQPVVMEYTSERIIQQVCREIVQQEAVLLKSHALLKAQSKDYIKETQTRLIVGPLLDRLLNHLKSKQHIETRIACLLADQREQTPLEPGYVGGNLINLLCALGTDLSDWDFSGLCVWQADLQRAPLRRTSFARADLRGSVFGQTFAGILLVAFNPEGTVLAIGDDSGEIRLLRAADGQQQARCTGHTDALCAMAFHPEGNLLASGSEDLSVKLWAAGSGQCLATLTGHTGWVYAVAFAPDGRTLASGSVDGTVRLWDVGTGLCLKILCEPGGQFWSVAFAPDGQTLATAGHGHAIKLWQVSSGACALSLEGHTAQVRSVAFSPDGRTLASAGVDGTVRLWDVPLGACLMVLEGHTSRVRTVAFSPGGHLLASGGHDQTVRLWEVRSGRCLRVLPGHTGQVWSLAFHPNGRTLASGSMDQTVRLWEVDSGRSLKTFQGNSGWIWSVAFHPGGHLLASGSMDRLVRLWDTRTGQCLKTLAGHGCWVWSLAFHPGGEILASGSFDQTVKLWEVDTGRCIQSLAGHTNWIRAVAFSPDGAQIASAGVDQTIRLWAWPAGNCTAVLTGHTGWVRCVAFGPDGRQLASGSLDRTIKIWDAATGECVATLGGHRGQICAVAFSPDGSLLASAAEDHLVKLWNLATGECVATLAGHCGPVWSVAFAPDGLHLASCGHDQVVRFWDAGSGALTATLRGHSDQVWSVAYDPRGETLASGSQDKTIRLWNPATGECLKILQAERLYEGMNIAGAVGLTESQMATLRALGAVGT</sequence>
<feature type="repeat" description="WD" evidence="3">
    <location>
        <begin position="880"/>
        <end position="921"/>
    </location>
</feature>
<dbReference type="PANTHER" id="PTHR19848:SF8">
    <property type="entry name" value="F-BOX AND WD REPEAT DOMAIN CONTAINING 7"/>
    <property type="match status" value="1"/>
</dbReference>
<reference evidence="5 6" key="2">
    <citation type="journal article" date="2003" name="DNA Res.">
        <title>Complete genome structure of Gloeobacter violaceus PCC 7421, a cyanobacterium that lacks thylakoids (supplement).</title>
        <authorList>
            <person name="Nakamura Y."/>
            <person name="Kaneko T."/>
            <person name="Sato S."/>
            <person name="Mimuro M."/>
            <person name="Miyashita H."/>
            <person name="Tsuchiya T."/>
            <person name="Sasamoto S."/>
            <person name="Watanabe A."/>
            <person name="Kawashima K."/>
            <person name="Kishida Y."/>
            <person name="Kiyokawa C."/>
            <person name="Kohara M."/>
            <person name="Matsumoto M."/>
            <person name="Matsuno A."/>
            <person name="Nakazaki N."/>
            <person name="Shimpo S."/>
            <person name="Takeuchi C."/>
            <person name="Yamada M."/>
            <person name="Tabata S."/>
        </authorList>
    </citation>
    <scope>NUCLEOTIDE SEQUENCE [LARGE SCALE GENOMIC DNA]</scope>
    <source>
        <strain evidence="6">ATCC 29082 / PCC 7421</strain>
    </source>
</reference>
<dbReference type="eggNOG" id="COG2319">
    <property type="taxonomic scope" value="Bacteria"/>
</dbReference>
<dbReference type="Proteomes" id="UP000000557">
    <property type="component" value="Chromosome"/>
</dbReference>
<accession>Q7NCT8</accession>
<feature type="repeat" description="WD" evidence="3">
    <location>
        <begin position="964"/>
        <end position="1005"/>
    </location>
</feature>
<dbReference type="Pfam" id="PF25173">
    <property type="entry name" value="Beta-prop_WDR3_1st"/>
    <property type="match status" value="1"/>
</dbReference>
<dbReference type="GO" id="GO:0043531">
    <property type="term" value="F:ADP binding"/>
    <property type="evidence" value="ECO:0007669"/>
    <property type="project" value="InterPro"/>
</dbReference>
<feature type="repeat" description="WD" evidence="3">
    <location>
        <begin position="502"/>
        <end position="543"/>
    </location>
</feature>
<dbReference type="InterPro" id="IPR002182">
    <property type="entry name" value="NB-ARC"/>
</dbReference>
<evidence type="ECO:0000259" key="4">
    <source>
        <dbReference type="Pfam" id="PF00931"/>
    </source>
</evidence>
<dbReference type="PRINTS" id="PR00364">
    <property type="entry name" value="DISEASERSIST"/>
</dbReference>
<dbReference type="SUPFAM" id="SSF50978">
    <property type="entry name" value="WD40 repeat-like"/>
    <property type="match status" value="3"/>
</dbReference>
<feature type="repeat" description="WD" evidence="3">
    <location>
        <begin position="838"/>
        <end position="869"/>
    </location>
</feature>
<dbReference type="InterPro" id="IPR019775">
    <property type="entry name" value="WD40_repeat_CS"/>
</dbReference>
<dbReference type="InterPro" id="IPR027417">
    <property type="entry name" value="P-loop_NTPase"/>
</dbReference>
<feature type="repeat" description="WD" evidence="3">
    <location>
        <begin position="922"/>
        <end position="963"/>
    </location>
</feature>
<dbReference type="AlphaFoldDB" id="Q7NCT8"/>
<dbReference type="InterPro" id="IPR020472">
    <property type="entry name" value="WD40_PAC1"/>
</dbReference>
<dbReference type="Gene3D" id="3.40.50.300">
    <property type="entry name" value="P-loop containing nucleotide triphosphate hydrolases"/>
    <property type="match status" value="1"/>
</dbReference>
<dbReference type="InterPro" id="IPR036322">
    <property type="entry name" value="WD40_repeat_dom_sf"/>
</dbReference>
<dbReference type="OrthoDB" id="567898at2"/>
<evidence type="ECO:0000256" key="2">
    <source>
        <dbReference type="ARBA" id="ARBA00022737"/>
    </source>
</evidence>
<dbReference type="InterPro" id="IPR015943">
    <property type="entry name" value="WD40/YVTN_repeat-like_dom_sf"/>
</dbReference>
<dbReference type="PANTHER" id="PTHR19848">
    <property type="entry name" value="WD40 REPEAT PROTEIN"/>
    <property type="match status" value="1"/>
</dbReference>
<gene>
    <name evidence="5" type="ordered locus">gll2888</name>
</gene>
<dbReference type="EnsemblBacteria" id="BAC90829">
    <property type="protein sequence ID" value="BAC90829"/>
    <property type="gene ID" value="BAC90829"/>
</dbReference>
<protein>
    <submittedName>
        <fullName evidence="5">WD-repeat protein</fullName>
    </submittedName>
</protein>
<evidence type="ECO:0000313" key="5">
    <source>
        <dbReference type="EMBL" id="BAC90829.1"/>
    </source>
</evidence>
<dbReference type="PhylomeDB" id="Q7NCT8"/>
<feature type="domain" description="NB-ARC" evidence="4">
    <location>
        <begin position="21"/>
        <end position="120"/>
    </location>
</feature>
<dbReference type="SUPFAM" id="SSF141571">
    <property type="entry name" value="Pentapeptide repeat-like"/>
    <property type="match status" value="1"/>
</dbReference>
<dbReference type="PROSITE" id="PS50294">
    <property type="entry name" value="WD_REPEATS_REGION"/>
    <property type="match status" value="12"/>
</dbReference>
<keyword evidence="6" id="KW-1185">Reference proteome</keyword>
<feature type="repeat" description="WD" evidence="3">
    <location>
        <begin position="1006"/>
        <end position="1047"/>
    </location>
</feature>
<dbReference type="Pfam" id="PF00400">
    <property type="entry name" value="WD40"/>
    <property type="match status" value="8"/>
</dbReference>
<dbReference type="InterPro" id="IPR001680">
    <property type="entry name" value="WD40_rpt"/>
</dbReference>
<evidence type="ECO:0000256" key="3">
    <source>
        <dbReference type="PROSITE-ProRule" id="PRU00221"/>
    </source>
</evidence>
<dbReference type="SMART" id="SM00320">
    <property type="entry name" value="WD40"/>
    <property type="match status" value="14"/>
</dbReference>
<dbReference type="eggNOG" id="COG3903">
    <property type="taxonomic scope" value="Bacteria"/>
</dbReference>
<dbReference type="KEGG" id="gvi:gll2888"/>
<keyword evidence="2" id="KW-0677">Repeat</keyword>
<feature type="repeat" description="WD" evidence="3">
    <location>
        <begin position="595"/>
        <end position="627"/>
    </location>
</feature>
<dbReference type="InParanoid" id="Q7NCT8"/>
<feature type="repeat" description="WD" evidence="3">
    <location>
        <begin position="544"/>
        <end position="585"/>
    </location>
</feature>
<dbReference type="CDD" id="cd00200">
    <property type="entry name" value="WD40"/>
    <property type="match status" value="2"/>
</dbReference>
<dbReference type="PATRIC" id="fig|251221.4.peg.2918"/>
<reference evidence="5 6" key="1">
    <citation type="journal article" date="2003" name="DNA Res.">
        <title>Complete genome structure of Gloeobacter violaceus PCC 7421, a cyanobacterium that lacks thylakoids.</title>
        <authorList>
            <person name="Nakamura Y."/>
            <person name="Kaneko T."/>
            <person name="Sato S."/>
            <person name="Mimuro M."/>
            <person name="Miyashita H."/>
            <person name="Tsuchiya T."/>
            <person name="Sasamoto S."/>
            <person name="Watanabe A."/>
            <person name="Kawashima K."/>
            <person name="Kishida Y."/>
            <person name="Kiyokawa C."/>
            <person name="Kohara M."/>
            <person name="Matsumoto M."/>
            <person name="Matsuno A."/>
            <person name="Nakazaki N."/>
            <person name="Shimpo S."/>
            <person name="Takeuchi C."/>
            <person name="Yamada M."/>
            <person name="Tabata S."/>
        </authorList>
    </citation>
    <scope>NUCLEOTIDE SEQUENCE [LARGE SCALE GENOMIC DNA]</scope>
    <source>
        <strain evidence="6">ATCC 29082 / PCC 7421</strain>
    </source>
</reference>
<dbReference type="RefSeq" id="WP_011142882.1">
    <property type="nucleotide sequence ID" value="NC_005125.1"/>
</dbReference>
<organism evidence="5 6">
    <name type="scientific">Gloeobacter violaceus (strain ATCC 29082 / PCC 7421)</name>
    <dbReference type="NCBI Taxonomy" id="251221"/>
    <lineage>
        <taxon>Bacteria</taxon>
        <taxon>Bacillati</taxon>
        <taxon>Cyanobacteriota</taxon>
        <taxon>Cyanophyceae</taxon>
        <taxon>Gloeobacterales</taxon>
        <taxon>Gloeobacteraceae</taxon>
        <taxon>Gloeobacter</taxon>
    </lineage>
</organism>
<feature type="repeat" description="WD" evidence="3">
    <location>
        <begin position="796"/>
        <end position="837"/>
    </location>
</feature>
<dbReference type="EMBL" id="BA000045">
    <property type="protein sequence ID" value="BAC90829.1"/>
    <property type="molecule type" value="Genomic_DNA"/>
</dbReference>